<accession>A0A7X6M1W5</accession>
<gene>
    <name evidence="1" type="ORF">HGA07_24345</name>
</gene>
<keyword evidence="2" id="KW-1185">Reference proteome</keyword>
<sequence length="339" mass="37178">MTIYSRQPQGGDIRIVATHHTPGGVLSSTVTTVKSDATAARIVDALNRISACASIPLGVTDRRGGGFERYPDRHLAALTDRAARAGLREGTHSLWYEQVMWLLYEALTDLDDATVEAPAPVRSALATELEAEARSLRNALAEYSLTAEAGDDDTRRIWDLENPLVTFDGRSAGLDSRDRDLLDHLEAEGTDRELRDAIIDLRLILDIDAQVDDPDIRLQLEDLSITAEPGDAEDLFLTVAAPLPGGRHNRGQWGVALDRWEADETDDEGYPVQSHGEPVLRCVLAERPKITDVVELLRLADTQQQLAEWADTPVGEPLADTAFVVTDRHDDADGPSYSE</sequence>
<evidence type="ECO:0000313" key="2">
    <source>
        <dbReference type="Proteomes" id="UP000523447"/>
    </source>
</evidence>
<dbReference type="EMBL" id="JAAXPE010000033">
    <property type="protein sequence ID" value="NKY88738.1"/>
    <property type="molecule type" value="Genomic_DNA"/>
</dbReference>
<protein>
    <submittedName>
        <fullName evidence="1">Uncharacterized protein</fullName>
    </submittedName>
</protein>
<evidence type="ECO:0000313" key="1">
    <source>
        <dbReference type="EMBL" id="NKY88738.1"/>
    </source>
</evidence>
<comment type="caution">
    <text evidence="1">The sequence shown here is derived from an EMBL/GenBank/DDBJ whole genome shotgun (WGS) entry which is preliminary data.</text>
</comment>
<reference evidence="1 2" key="1">
    <citation type="submission" date="2020-04" db="EMBL/GenBank/DDBJ databases">
        <title>MicrobeNet Type strains.</title>
        <authorList>
            <person name="Nicholson A.C."/>
        </authorList>
    </citation>
    <scope>NUCLEOTIDE SEQUENCE [LARGE SCALE GENOMIC DNA]</scope>
    <source>
        <strain evidence="1 2">DSM 44445</strain>
    </source>
</reference>
<dbReference type="RefSeq" id="WP_040717838.1">
    <property type="nucleotide sequence ID" value="NZ_CAWPHS010000027.1"/>
</dbReference>
<organism evidence="1 2">
    <name type="scientific">Nocardia veterana</name>
    <dbReference type="NCBI Taxonomy" id="132249"/>
    <lineage>
        <taxon>Bacteria</taxon>
        <taxon>Bacillati</taxon>
        <taxon>Actinomycetota</taxon>
        <taxon>Actinomycetes</taxon>
        <taxon>Mycobacteriales</taxon>
        <taxon>Nocardiaceae</taxon>
        <taxon>Nocardia</taxon>
    </lineage>
</organism>
<dbReference type="Proteomes" id="UP000523447">
    <property type="component" value="Unassembled WGS sequence"/>
</dbReference>
<dbReference type="AlphaFoldDB" id="A0A7X6M1W5"/>
<proteinExistence type="predicted"/>
<name>A0A7X6M1W5_9NOCA</name>